<dbReference type="GO" id="GO:0006402">
    <property type="term" value="P:mRNA catabolic process"/>
    <property type="evidence" value="ECO:0007669"/>
    <property type="project" value="TreeGrafter"/>
</dbReference>
<reference evidence="3 4" key="1">
    <citation type="journal article" date="2021" name="Int. J. Syst. Evol. Microbiol.">
        <title>Pseudomonas lactucae sp. nov., a pathogen causing bacterial rot of lettuce in Japan.</title>
        <authorList>
            <person name="Sawada H."/>
            <person name="Fujikawa T."/>
            <person name="Satou M."/>
        </authorList>
    </citation>
    <scope>NUCLEOTIDE SEQUENCE [LARGE SCALE GENOMIC DNA]</scope>
    <source>
        <strain evidence="3 4">MAFF 301381</strain>
    </source>
</reference>
<reference evidence="3 4" key="2">
    <citation type="journal article" date="2023" name="Plant Pathol.">
        <title>Dismantling and reorganizing Pseudomonas marginalis sensu#lato.</title>
        <authorList>
            <person name="Sawada H."/>
            <person name="Fujikawa T."/>
            <person name="Satou M."/>
        </authorList>
    </citation>
    <scope>NUCLEOTIDE SEQUENCE [LARGE SCALE GENOMIC DNA]</scope>
    <source>
        <strain evidence="3 4">MAFF 301381</strain>
    </source>
</reference>
<feature type="active site" description="Proton donor" evidence="2">
    <location>
        <position position="100"/>
    </location>
</feature>
<proteinExistence type="predicted"/>
<keyword evidence="1" id="KW-1277">Toxin-antitoxin system</keyword>
<accession>A0A9X0Y7H5</accession>
<dbReference type="Proteomes" id="UP001154860">
    <property type="component" value="Unassembled WGS sequence"/>
</dbReference>
<dbReference type="PANTHER" id="PTHR40588:SF1">
    <property type="entry name" value="MRNA INTERFERASE TOXIN YAFQ"/>
    <property type="match status" value="1"/>
</dbReference>
<dbReference type="InterPro" id="IPR004386">
    <property type="entry name" value="Toxin_YafQ-like"/>
</dbReference>
<gene>
    <name evidence="3" type="ORF">JWR99_02635</name>
</gene>
<evidence type="ECO:0000313" key="4">
    <source>
        <dbReference type="Proteomes" id="UP001154860"/>
    </source>
</evidence>
<dbReference type="NCBIfam" id="TIGR02385">
    <property type="entry name" value="RelE_StbE"/>
    <property type="match status" value="1"/>
</dbReference>
<name>A0A9X0Y7H5_9PSED</name>
<dbReference type="PIRSF" id="PIRSF006156">
    <property type="entry name" value="YafQ"/>
    <property type="match status" value="1"/>
</dbReference>
<dbReference type="Gene3D" id="3.30.2310.20">
    <property type="entry name" value="RelE-like"/>
    <property type="match status" value="1"/>
</dbReference>
<dbReference type="PANTHER" id="PTHR40588">
    <property type="entry name" value="MRNA INTERFERASE TOXIN YAFQ"/>
    <property type="match status" value="1"/>
</dbReference>
<keyword evidence="4" id="KW-1185">Reference proteome</keyword>
<protein>
    <submittedName>
        <fullName evidence="3">Type II toxin-antitoxin system YafQ family toxin</fullName>
    </submittedName>
</protein>
<dbReference type="GO" id="GO:0004521">
    <property type="term" value="F:RNA endonuclease activity"/>
    <property type="evidence" value="ECO:0007669"/>
    <property type="project" value="TreeGrafter"/>
</dbReference>
<evidence type="ECO:0000313" key="3">
    <source>
        <dbReference type="EMBL" id="MBN2974935.1"/>
    </source>
</evidence>
<dbReference type="AlphaFoldDB" id="A0A9X0Y7H5"/>
<dbReference type="SUPFAM" id="SSF143011">
    <property type="entry name" value="RelE-like"/>
    <property type="match status" value="1"/>
</dbReference>
<dbReference type="InterPro" id="IPR035093">
    <property type="entry name" value="RelE/ParE_toxin_dom_sf"/>
</dbReference>
<dbReference type="GO" id="GO:0006415">
    <property type="term" value="P:translational termination"/>
    <property type="evidence" value="ECO:0007669"/>
    <property type="project" value="TreeGrafter"/>
</dbReference>
<dbReference type="Pfam" id="PF15738">
    <property type="entry name" value="YafQ_toxin"/>
    <property type="match status" value="1"/>
</dbReference>
<sequence length="105" mass="11860">MAKPPKKPNAKRSPRPKRCAYTSTFNKAWERYQRAGMRDMALASDVMAMIFQGKTLPAEYKDHEFTGNWDGARECHLGGDFLLVYQLSGDLVTFVDLGSHSELFG</sequence>
<evidence type="ECO:0000256" key="2">
    <source>
        <dbReference type="PIRSR" id="PIRSR006156-1"/>
    </source>
</evidence>
<comment type="caution">
    <text evidence="3">The sequence shown here is derived from an EMBL/GenBank/DDBJ whole genome shotgun (WGS) entry which is preliminary data.</text>
</comment>
<dbReference type="EMBL" id="JAFHKJ010000011">
    <property type="protein sequence ID" value="MBN2974935.1"/>
    <property type="molecule type" value="Genomic_DNA"/>
</dbReference>
<dbReference type="RefSeq" id="WP_205489527.1">
    <property type="nucleotide sequence ID" value="NZ_JAFHKI010000028.1"/>
</dbReference>
<organism evidence="3 4">
    <name type="scientific">Pseudomonas lactucae</name>
    <dbReference type="NCBI Taxonomy" id="2813360"/>
    <lineage>
        <taxon>Bacteria</taxon>
        <taxon>Pseudomonadati</taxon>
        <taxon>Pseudomonadota</taxon>
        <taxon>Gammaproteobacteria</taxon>
        <taxon>Pseudomonadales</taxon>
        <taxon>Pseudomonadaceae</taxon>
        <taxon>Pseudomonas</taxon>
    </lineage>
</organism>
<evidence type="ECO:0000256" key="1">
    <source>
        <dbReference type="ARBA" id="ARBA00022649"/>
    </source>
</evidence>
<dbReference type="InterPro" id="IPR007712">
    <property type="entry name" value="RelE/ParE_toxin"/>
</dbReference>